<evidence type="ECO:0000256" key="2">
    <source>
        <dbReference type="ARBA" id="ARBA00010961"/>
    </source>
</evidence>
<evidence type="ECO:0000256" key="1">
    <source>
        <dbReference type="ARBA" id="ARBA00002190"/>
    </source>
</evidence>
<evidence type="ECO:0000313" key="9">
    <source>
        <dbReference type="EMBL" id="CEF05915.1"/>
    </source>
</evidence>
<accession>A0ABM9R760</accession>
<dbReference type="PANTHER" id="PTHR33217:SF7">
    <property type="entry name" value="TRANSPOSASE FOR INSERTION SEQUENCE ELEMENT IS1081"/>
    <property type="match status" value="1"/>
</dbReference>
<evidence type="ECO:0000256" key="3">
    <source>
        <dbReference type="ARBA" id="ARBA00022578"/>
    </source>
</evidence>
<reference evidence="9 10" key="1">
    <citation type="submission" date="2014-09" db="EMBL/GenBank/DDBJ databases">
        <authorList>
            <person name="Bertelli C."/>
        </authorList>
    </citation>
    <scope>NUCLEOTIDE SEQUENCE [LARGE SCALE GENOMIC DNA]</scope>
    <source>
        <strain evidence="9 10">BIC1401111250</strain>
    </source>
</reference>
<dbReference type="Pfam" id="PF00872">
    <property type="entry name" value="Transposase_mut"/>
    <property type="match status" value="1"/>
</dbReference>
<comment type="caution">
    <text evidence="9">The sequence shown here is derived from an EMBL/GenBank/DDBJ whole genome shotgun (WGS) entry which is preliminary data.</text>
</comment>
<dbReference type="PANTHER" id="PTHR33217">
    <property type="entry name" value="TRANSPOSASE FOR INSERTION SEQUENCE ELEMENT IS1081"/>
    <property type="match status" value="1"/>
</dbReference>
<comment type="function">
    <text evidence="1 6">Required for the transposition of the insertion element.</text>
</comment>
<organism evidence="9 10">
    <name type="scientific">Bifidobacterium longum subsp. infantis</name>
    <dbReference type="NCBI Taxonomy" id="1682"/>
    <lineage>
        <taxon>Bacteria</taxon>
        <taxon>Bacillati</taxon>
        <taxon>Actinomycetota</taxon>
        <taxon>Actinomycetes</taxon>
        <taxon>Bifidobacteriales</taxon>
        <taxon>Bifidobacteriaceae</taxon>
        <taxon>Bifidobacterium</taxon>
    </lineage>
</organism>
<dbReference type="InterPro" id="IPR001207">
    <property type="entry name" value="Transposase_mutator"/>
</dbReference>
<name>A0ABM9R760_BIFLI</name>
<feature type="coiled-coil region" evidence="7">
    <location>
        <begin position="174"/>
        <end position="201"/>
    </location>
</feature>
<protein>
    <recommendedName>
        <fullName evidence="6">Mutator family transposase</fullName>
    </recommendedName>
</protein>
<feature type="compositionally biased region" description="Polar residues" evidence="8">
    <location>
        <begin position="303"/>
        <end position="324"/>
    </location>
</feature>
<keyword evidence="3 6" id="KW-0815">Transposition</keyword>
<comment type="similarity">
    <text evidence="2 6">Belongs to the transposase mutator family.</text>
</comment>
<dbReference type="EMBL" id="CCWP01000047">
    <property type="protein sequence ID" value="CEF05915.1"/>
    <property type="molecule type" value="Genomic_DNA"/>
</dbReference>
<evidence type="ECO:0000256" key="7">
    <source>
        <dbReference type="SAM" id="Coils"/>
    </source>
</evidence>
<keyword evidence="5 6" id="KW-0233">DNA recombination</keyword>
<keyword evidence="10" id="KW-1185">Reference proteome</keyword>
<evidence type="ECO:0000313" key="10">
    <source>
        <dbReference type="Proteomes" id="UP000043107"/>
    </source>
</evidence>
<keyword evidence="6" id="KW-0814">Transposable element</keyword>
<evidence type="ECO:0000256" key="4">
    <source>
        <dbReference type="ARBA" id="ARBA00023125"/>
    </source>
</evidence>
<proteinExistence type="inferred from homology"/>
<dbReference type="NCBIfam" id="NF033543">
    <property type="entry name" value="transpos_IS256"/>
    <property type="match status" value="1"/>
</dbReference>
<keyword evidence="7" id="KW-0175">Coiled coil</keyword>
<evidence type="ECO:0000256" key="8">
    <source>
        <dbReference type="SAM" id="MobiDB-lite"/>
    </source>
</evidence>
<gene>
    <name evidence="9" type="ORF">BLIC_c02275</name>
</gene>
<evidence type="ECO:0000256" key="5">
    <source>
        <dbReference type="ARBA" id="ARBA00023172"/>
    </source>
</evidence>
<feature type="region of interest" description="Disordered" evidence="8">
    <location>
        <begin position="288"/>
        <end position="324"/>
    </location>
</feature>
<feature type="compositionally biased region" description="Basic residues" evidence="8">
    <location>
        <begin position="292"/>
        <end position="302"/>
    </location>
</feature>
<sequence length="353" mass="40458">MYLAGASTRQVDDTGRLLWGDRMPSRTLSDKFKRFYGEMDQWRNRPLEGEWPYVFVDGVWHKRSWGGRVENVSVLVAIGIGMDGHREVLGVAEGMKEDSASWEQFVRSMIERGLKGVRLVVGDRYAGLVATVGSMLPEARYQRCMVRFMRDVLSKVPPGHREWTSAALKAVFAMESWESALDKAETVAAEMEARRLKAAANCLREGIGETVTYLLPGFPDWHRRRIRTNDMIERLNREIRRRTRVVGSFPDGNSALMLICARIRYVTANEWSNRRYLDMSRLDDSLMEANRSSRHGRPRSKVRNLSGTTVSARSTASSPWSNSDTAGCRFAYRRPSPDPRKLQLTLNFFYQMM</sequence>
<dbReference type="Proteomes" id="UP000043107">
    <property type="component" value="Unassembled WGS sequence"/>
</dbReference>
<evidence type="ECO:0000256" key="6">
    <source>
        <dbReference type="RuleBase" id="RU365089"/>
    </source>
</evidence>
<keyword evidence="4 6" id="KW-0238">DNA-binding</keyword>